<dbReference type="EMBL" id="BTRK01000002">
    <property type="protein sequence ID" value="GMR39153.1"/>
    <property type="molecule type" value="Genomic_DNA"/>
</dbReference>
<sequence>IMHVEYPVCPSGFFSKLITSIVITLGTLEALDKLDIIIEKISPNNQDILRCIILSPLSTGSGTRCTRH</sequence>
<reference evidence="2" key="1">
    <citation type="submission" date="2022-10" db="EMBL/GenBank/DDBJ databases">
        <title>Genome assembly of Pristionchus species.</title>
        <authorList>
            <person name="Yoshida K."/>
            <person name="Sommer R.J."/>
        </authorList>
    </citation>
    <scope>NUCLEOTIDE SEQUENCE [LARGE SCALE GENOMIC DNA]</scope>
    <source>
        <strain evidence="2">RS5460</strain>
    </source>
</reference>
<dbReference type="AlphaFoldDB" id="A0AAN5C6D5"/>
<evidence type="ECO:0000313" key="2">
    <source>
        <dbReference type="Proteomes" id="UP001328107"/>
    </source>
</evidence>
<evidence type="ECO:0000313" key="1">
    <source>
        <dbReference type="EMBL" id="GMR39153.1"/>
    </source>
</evidence>
<comment type="caution">
    <text evidence="1">The sequence shown here is derived from an EMBL/GenBank/DDBJ whole genome shotgun (WGS) entry which is preliminary data.</text>
</comment>
<keyword evidence="2" id="KW-1185">Reference proteome</keyword>
<feature type="non-terminal residue" evidence="1">
    <location>
        <position position="1"/>
    </location>
</feature>
<name>A0AAN5C6D5_9BILA</name>
<dbReference type="Proteomes" id="UP001328107">
    <property type="component" value="Unassembled WGS sequence"/>
</dbReference>
<accession>A0AAN5C6D5</accession>
<protein>
    <submittedName>
        <fullName evidence="1">Uncharacterized protein</fullName>
    </submittedName>
</protein>
<gene>
    <name evidence="1" type="ORF">PMAYCL1PPCAC_09348</name>
</gene>
<proteinExistence type="predicted"/>
<organism evidence="1 2">
    <name type="scientific">Pristionchus mayeri</name>
    <dbReference type="NCBI Taxonomy" id="1317129"/>
    <lineage>
        <taxon>Eukaryota</taxon>
        <taxon>Metazoa</taxon>
        <taxon>Ecdysozoa</taxon>
        <taxon>Nematoda</taxon>
        <taxon>Chromadorea</taxon>
        <taxon>Rhabditida</taxon>
        <taxon>Rhabditina</taxon>
        <taxon>Diplogasteromorpha</taxon>
        <taxon>Diplogasteroidea</taxon>
        <taxon>Neodiplogasteridae</taxon>
        <taxon>Pristionchus</taxon>
    </lineage>
</organism>